<organism evidence="1 2">
    <name type="scientific">Nocardia thailandica</name>
    <dbReference type="NCBI Taxonomy" id="257275"/>
    <lineage>
        <taxon>Bacteria</taxon>
        <taxon>Bacillati</taxon>
        <taxon>Actinomycetota</taxon>
        <taxon>Actinomycetes</taxon>
        <taxon>Mycobacteriales</taxon>
        <taxon>Nocardiaceae</taxon>
        <taxon>Nocardia</taxon>
    </lineage>
</organism>
<proteinExistence type="predicted"/>
<dbReference type="EMBL" id="JBIAMX010000009">
    <property type="protein sequence ID" value="MFF0544613.1"/>
    <property type="molecule type" value="Genomic_DNA"/>
</dbReference>
<dbReference type="Gene3D" id="1.10.10.10">
    <property type="entry name" value="Winged helix-like DNA-binding domain superfamily/Winged helix DNA-binding domain"/>
    <property type="match status" value="1"/>
</dbReference>
<reference evidence="1 2" key="1">
    <citation type="submission" date="2024-10" db="EMBL/GenBank/DDBJ databases">
        <title>The Natural Products Discovery Center: Release of the First 8490 Sequenced Strains for Exploring Actinobacteria Biosynthetic Diversity.</title>
        <authorList>
            <person name="Kalkreuter E."/>
            <person name="Kautsar S.A."/>
            <person name="Yang D."/>
            <person name="Bader C.D."/>
            <person name="Teijaro C.N."/>
            <person name="Fluegel L."/>
            <person name="Davis C.M."/>
            <person name="Simpson J.R."/>
            <person name="Lauterbach L."/>
            <person name="Steele A.D."/>
            <person name="Gui C."/>
            <person name="Meng S."/>
            <person name="Li G."/>
            <person name="Viehrig K."/>
            <person name="Ye F."/>
            <person name="Su P."/>
            <person name="Kiefer A.F."/>
            <person name="Nichols A."/>
            <person name="Cepeda A.J."/>
            <person name="Yan W."/>
            <person name="Fan B."/>
            <person name="Jiang Y."/>
            <person name="Adhikari A."/>
            <person name="Zheng C.-J."/>
            <person name="Schuster L."/>
            <person name="Cowan T.M."/>
            <person name="Smanski M.J."/>
            <person name="Chevrette M.G."/>
            <person name="De Carvalho L.P.S."/>
            <person name="Shen B."/>
        </authorList>
    </citation>
    <scope>NUCLEOTIDE SEQUENCE [LARGE SCALE GENOMIC DNA]</scope>
    <source>
        <strain evidence="1 2">NPDC004045</strain>
    </source>
</reference>
<name>A0ABW6PQJ9_9NOCA</name>
<keyword evidence="2" id="KW-1185">Reference proteome</keyword>
<dbReference type="InterPro" id="IPR036388">
    <property type="entry name" value="WH-like_DNA-bd_sf"/>
</dbReference>
<sequence length="399" mass="42835">MAPAHADIAEGPVVSEASWELERLDDLVADLVAAYAERSARDARIVAGRLGLGGRRPETLTLLALRDDLARDRARQLYAKAVGRIVREAGRTGHAAIAEFARRYPPGTGDHALVRALLAETYASDTDLAAMEWSYLKLRLAGHEPGDAKRVAGYVMQRILGWQKKTAIVLAKLADPGESGAELAALLARAERSAAPGAPAPLPSESARVADADDDGRGRFYLAKVGREVAYDSALQARLLRLLAASPLVDTFREEPLALTHTEDGTDRVHYPAVAARLAGGGTVLIDVLPLGRLGFSPTRRAYLLGRERAHELGWSYLCWTGSDLDPRALAARAPHGAVADRVADLLAEAPLDRAGIDRLLRGADLDLLDLAGLALRHDWVWERTPMRLSAPPSSPPAG</sequence>
<dbReference type="RefSeq" id="WP_387701131.1">
    <property type="nucleotide sequence ID" value="NZ_JBIAMX010000009.1"/>
</dbReference>
<evidence type="ECO:0000313" key="2">
    <source>
        <dbReference type="Proteomes" id="UP001601444"/>
    </source>
</evidence>
<dbReference type="Proteomes" id="UP001601444">
    <property type="component" value="Unassembled WGS sequence"/>
</dbReference>
<protein>
    <submittedName>
        <fullName evidence="1">Uncharacterized protein</fullName>
    </submittedName>
</protein>
<accession>A0ABW6PQJ9</accession>
<gene>
    <name evidence="1" type="ORF">ACFYTF_17415</name>
</gene>
<comment type="caution">
    <text evidence="1">The sequence shown here is derived from an EMBL/GenBank/DDBJ whole genome shotgun (WGS) entry which is preliminary data.</text>
</comment>
<evidence type="ECO:0000313" key="1">
    <source>
        <dbReference type="EMBL" id="MFF0544613.1"/>
    </source>
</evidence>